<evidence type="ECO:0000313" key="1">
    <source>
        <dbReference type="EMBL" id="KKM86005.1"/>
    </source>
</evidence>
<protein>
    <submittedName>
        <fullName evidence="1">Uncharacterized protein</fullName>
    </submittedName>
</protein>
<accession>A0A0F9NB60</accession>
<proteinExistence type="predicted"/>
<comment type="caution">
    <text evidence="1">The sequence shown here is derived from an EMBL/GenBank/DDBJ whole genome shotgun (WGS) entry which is preliminary data.</text>
</comment>
<dbReference type="AlphaFoldDB" id="A0A0F9NB60"/>
<sequence>MDYKHIQRQGPTWVKQVEVYVIEITDPMDAPHSGLMQSVDVRFSCGTKASMSYYFGDPTFAIDLTETDAQWYDVRWKNEYLQCRPAKAKEQVKMESTTDWEAKNKAIAYGKTKCRLVCSAIESGQIMCDSDDHVRRLAELIFEPRKEQENESISK</sequence>
<reference evidence="1" key="1">
    <citation type="journal article" date="2015" name="Nature">
        <title>Complex archaea that bridge the gap between prokaryotes and eukaryotes.</title>
        <authorList>
            <person name="Spang A."/>
            <person name="Saw J.H."/>
            <person name="Jorgensen S.L."/>
            <person name="Zaremba-Niedzwiedzka K."/>
            <person name="Martijn J."/>
            <person name="Lind A.E."/>
            <person name="van Eijk R."/>
            <person name="Schleper C."/>
            <person name="Guy L."/>
            <person name="Ettema T.J."/>
        </authorList>
    </citation>
    <scope>NUCLEOTIDE SEQUENCE</scope>
</reference>
<organism evidence="1">
    <name type="scientific">marine sediment metagenome</name>
    <dbReference type="NCBI Taxonomy" id="412755"/>
    <lineage>
        <taxon>unclassified sequences</taxon>
        <taxon>metagenomes</taxon>
        <taxon>ecological metagenomes</taxon>
    </lineage>
</organism>
<gene>
    <name evidence="1" type="ORF">LCGC14_1283370</name>
</gene>
<dbReference type="EMBL" id="LAZR01007323">
    <property type="protein sequence ID" value="KKM86005.1"/>
    <property type="molecule type" value="Genomic_DNA"/>
</dbReference>
<name>A0A0F9NB60_9ZZZZ</name>